<accession>A0A0C3CQ85</accession>
<dbReference type="EMBL" id="KN832876">
    <property type="protein sequence ID" value="KIN01194.1"/>
    <property type="molecule type" value="Genomic_DNA"/>
</dbReference>
<evidence type="ECO:0000256" key="1">
    <source>
        <dbReference type="SAM" id="MobiDB-lite"/>
    </source>
</evidence>
<protein>
    <submittedName>
        <fullName evidence="2">Uncharacterized protein</fullName>
    </submittedName>
</protein>
<organism evidence="2 3">
    <name type="scientific">Oidiodendron maius (strain Zn)</name>
    <dbReference type="NCBI Taxonomy" id="913774"/>
    <lineage>
        <taxon>Eukaryota</taxon>
        <taxon>Fungi</taxon>
        <taxon>Dikarya</taxon>
        <taxon>Ascomycota</taxon>
        <taxon>Pezizomycotina</taxon>
        <taxon>Leotiomycetes</taxon>
        <taxon>Leotiomycetes incertae sedis</taxon>
        <taxon>Myxotrichaceae</taxon>
        <taxon>Oidiodendron</taxon>
    </lineage>
</organism>
<feature type="region of interest" description="Disordered" evidence="1">
    <location>
        <begin position="1"/>
        <end position="58"/>
    </location>
</feature>
<reference evidence="3" key="2">
    <citation type="submission" date="2015-01" db="EMBL/GenBank/DDBJ databases">
        <title>Evolutionary Origins and Diversification of the Mycorrhizal Mutualists.</title>
        <authorList>
            <consortium name="DOE Joint Genome Institute"/>
            <consortium name="Mycorrhizal Genomics Consortium"/>
            <person name="Kohler A."/>
            <person name="Kuo A."/>
            <person name="Nagy L.G."/>
            <person name="Floudas D."/>
            <person name="Copeland A."/>
            <person name="Barry K.W."/>
            <person name="Cichocki N."/>
            <person name="Veneault-Fourrey C."/>
            <person name="LaButti K."/>
            <person name="Lindquist E.A."/>
            <person name="Lipzen A."/>
            <person name="Lundell T."/>
            <person name="Morin E."/>
            <person name="Murat C."/>
            <person name="Riley R."/>
            <person name="Ohm R."/>
            <person name="Sun H."/>
            <person name="Tunlid A."/>
            <person name="Henrissat B."/>
            <person name="Grigoriev I.V."/>
            <person name="Hibbett D.S."/>
            <person name="Martin F."/>
        </authorList>
    </citation>
    <scope>NUCLEOTIDE SEQUENCE [LARGE SCALE GENOMIC DNA]</scope>
    <source>
        <strain evidence="3">Zn</strain>
    </source>
</reference>
<dbReference type="Proteomes" id="UP000054321">
    <property type="component" value="Unassembled WGS sequence"/>
</dbReference>
<keyword evidence="3" id="KW-1185">Reference proteome</keyword>
<dbReference type="AlphaFoldDB" id="A0A0C3CQ85"/>
<dbReference type="HOGENOM" id="CLU_1741112_0_0_1"/>
<reference evidence="2 3" key="1">
    <citation type="submission" date="2014-04" db="EMBL/GenBank/DDBJ databases">
        <authorList>
            <consortium name="DOE Joint Genome Institute"/>
            <person name="Kuo A."/>
            <person name="Martino E."/>
            <person name="Perotto S."/>
            <person name="Kohler A."/>
            <person name="Nagy L.G."/>
            <person name="Floudas D."/>
            <person name="Copeland A."/>
            <person name="Barry K.W."/>
            <person name="Cichocki N."/>
            <person name="Veneault-Fourrey C."/>
            <person name="LaButti K."/>
            <person name="Lindquist E.A."/>
            <person name="Lipzen A."/>
            <person name="Lundell T."/>
            <person name="Morin E."/>
            <person name="Murat C."/>
            <person name="Sun H."/>
            <person name="Tunlid A."/>
            <person name="Henrissat B."/>
            <person name="Grigoriev I.V."/>
            <person name="Hibbett D.S."/>
            <person name="Martin F."/>
            <person name="Nordberg H.P."/>
            <person name="Cantor M.N."/>
            <person name="Hua S.X."/>
        </authorList>
    </citation>
    <scope>NUCLEOTIDE SEQUENCE [LARGE SCALE GENOMIC DNA]</scope>
    <source>
        <strain evidence="2 3">Zn</strain>
    </source>
</reference>
<dbReference type="InParanoid" id="A0A0C3CQ85"/>
<proteinExistence type="predicted"/>
<evidence type="ECO:0000313" key="2">
    <source>
        <dbReference type="EMBL" id="KIN01194.1"/>
    </source>
</evidence>
<sequence>MTRQSGLDEVRMEASRGDSCTCLPFPISSQSGRSTGAPHKSKERRRSGGGEAGGEAGIKDWKKQIIRNAIKSLPWAIWKCVRTPLRPPGNPHSLGLCDAAKWLDRSHSPTIDDRPEAERPRLSARGRMKGQIEYVVLYQVCPLRETARQM</sequence>
<evidence type="ECO:0000313" key="3">
    <source>
        <dbReference type="Proteomes" id="UP000054321"/>
    </source>
</evidence>
<feature type="compositionally biased region" description="Basic and acidic residues" evidence="1">
    <location>
        <begin position="1"/>
        <end position="16"/>
    </location>
</feature>
<name>A0A0C3CQ85_OIDMZ</name>
<gene>
    <name evidence="2" type="ORF">OIDMADRAFT_28886</name>
</gene>